<keyword evidence="7" id="KW-1133">Transmembrane helix</keyword>
<dbReference type="PANTHER" id="PTHR12563">
    <property type="entry name" value="GLYCEROL-3-PHOSPHATE ACYLTRANSFERASE"/>
    <property type="match status" value="1"/>
</dbReference>
<dbReference type="InterPro" id="IPR002123">
    <property type="entry name" value="Plipid/glycerol_acylTrfase"/>
</dbReference>
<comment type="similarity">
    <text evidence="2">Belongs to the GPAT/DAPAT family.</text>
</comment>
<feature type="domain" description="Phospholipid/glycerol acyltransferase" evidence="8">
    <location>
        <begin position="305"/>
        <end position="437"/>
    </location>
</feature>
<evidence type="ECO:0000256" key="7">
    <source>
        <dbReference type="SAM" id="Phobius"/>
    </source>
</evidence>
<dbReference type="Pfam" id="PF19277">
    <property type="entry name" value="GPAT_C"/>
    <property type="match status" value="2"/>
</dbReference>
<feature type="transmembrane region" description="Helical" evidence="7">
    <location>
        <begin position="317"/>
        <end position="335"/>
    </location>
</feature>
<dbReference type="CTD" id="57678"/>
<dbReference type="AlphaFoldDB" id="A0A8B7YY43"/>
<organism evidence="9 10">
    <name type="scientific">Acanthaster planci</name>
    <name type="common">Crown-of-thorns starfish</name>
    <dbReference type="NCBI Taxonomy" id="133434"/>
    <lineage>
        <taxon>Eukaryota</taxon>
        <taxon>Metazoa</taxon>
        <taxon>Echinodermata</taxon>
        <taxon>Eleutherozoa</taxon>
        <taxon>Asterozoa</taxon>
        <taxon>Asteroidea</taxon>
        <taxon>Valvatacea</taxon>
        <taxon>Valvatida</taxon>
        <taxon>Acanthasteridae</taxon>
        <taxon>Acanthaster</taxon>
    </lineage>
</organism>
<feature type="region of interest" description="Disordered" evidence="6">
    <location>
        <begin position="625"/>
        <end position="657"/>
    </location>
</feature>
<keyword evidence="4 7" id="KW-0472">Membrane</keyword>
<proteinExistence type="inferred from homology"/>
<keyword evidence="9" id="KW-1185">Reference proteome</keyword>
<evidence type="ECO:0000256" key="4">
    <source>
        <dbReference type="ARBA" id="ARBA00023136"/>
    </source>
</evidence>
<evidence type="ECO:0000256" key="6">
    <source>
        <dbReference type="SAM" id="MobiDB-lite"/>
    </source>
</evidence>
<reference evidence="10" key="1">
    <citation type="submission" date="2025-08" db="UniProtKB">
        <authorList>
            <consortium name="RefSeq"/>
        </authorList>
    </citation>
    <scope>IDENTIFICATION</scope>
</reference>
<comment type="subcellular location">
    <subcellularLocation>
        <location evidence="1">Membrane</location>
    </subcellularLocation>
</comment>
<dbReference type="InterPro" id="IPR045520">
    <property type="entry name" value="GPAT/DHAPAT_C"/>
</dbReference>
<keyword evidence="3" id="KW-0808">Transferase</keyword>
<dbReference type="Pfam" id="PF01553">
    <property type="entry name" value="Acyltransferase"/>
    <property type="match status" value="1"/>
</dbReference>
<dbReference type="GO" id="GO:0008654">
    <property type="term" value="P:phospholipid biosynthetic process"/>
    <property type="evidence" value="ECO:0007669"/>
    <property type="project" value="TreeGrafter"/>
</dbReference>
<dbReference type="GO" id="GO:0006631">
    <property type="term" value="P:fatty acid metabolic process"/>
    <property type="evidence" value="ECO:0007669"/>
    <property type="project" value="TreeGrafter"/>
</dbReference>
<feature type="compositionally biased region" description="Polar residues" evidence="6">
    <location>
        <begin position="65"/>
        <end position="79"/>
    </location>
</feature>
<dbReference type="Proteomes" id="UP000694845">
    <property type="component" value="Unplaced"/>
</dbReference>
<dbReference type="GO" id="GO:0006072">
    <property type="term" value="P:glycerol-3-phosphate metabolic process"/>
    <property type="evidence" value="ECO:0007669"/>
    <property type="project" value="TreeGrafter"/>
</dbReference>
<feature type="transmembrane region" description="Helical" evidence="7">
    <location>
        <begin position="12"/>
        <end position="38"/>
    </location>
</feature>
<evidence type="ECO:0000256" key="3">
    <source>
        <dbReference type="ARBA" id="ARBA00022679"/>
    </source>
</evidence>
<dbReference type="SMART" id="SM00563">
    <property type="entry name" value="PlsC"/>
    <property type="match status" value="1"/>
</dbReference>
<dbReference type="KEGG" id="aplc:110983363"/>
<evidence type="ECO:0000256" key="2">
    <source>
        <dbReference type="ARBA" id="ARBA00007937"/>
    </source>
</evidence>
<evidence type="ECO:0000256" key="5">
    <source>
        <dbReference type="ARBA" id="ARBA00023315"/>
    </source>
</evidence>
<feature type="region of interest" description="Disordered" evidence="6">
    <location>
        <begin position="62"/>
        <end position="117"/>
    </location>
</feature>
<evidence type="ECO:0000256" key="1">
    <source>
        <dbReference type="ARBA" id="ARBA00004370"/>
    </source>
</evidence>
<dbReference type="RefSeq" id="XP_022098259.1">
    <property type="nucleotide sequence ID" value="XM_022242567.1"/>
</dbReference>
<accession>A0A8B7YY43</accession>
<dbReference type="GO" id="GO:0004366">
    <property type="term" value="F:glycerol-3-phosphate O-acyltransferase activity"/>
    <property type="evidence" value="ECO:0007669"/>
    <property type="project" value="TreeGrafter"/>
</dbReference>
<dbReference type="GO" id="GO:0019432">
    <property type="term" value="P:triglyceride biosynthetic process"/>
    <property type="evidence" value="ECO:0007669"/>
    <property type="project" value="TreeGrafter"/>
</dbReference>
<name>A0A8B7YY43_ACAPL</name>
<evidence type="ECO:0000259" key="8">
    <source>
        <dbReference type="SMART" id="SM00563"/>
    </source>
</evidence>
<evidence type="ECO:0000313" key="9">
    <source>
        <dbReference type="Proteomes" id="UP000694845"/>
    </source>
</evidence>
<dbReference type="CDD" id="cd07993">
    <property type="entry name" value="LPLAT_DHAPAT-like"/>
    <property type="match status" value="1"/>
</dbReference>
<gene>
    <name evidence="10" type="primary">LOC110983363</name>
</gene>
<dbReference type="GO" id="GO:0031966">
    <property type="term" value="C:mitochondrial membrane"/>
    <property type="evidence" value="ECO:0007669"/>
    <property type="project" value="TreeGrafter"/>
</dbReference>
<dbReference type="InterPro" id="IPR022284">
    <property type="entry name" value="GPAT/DHAPAT"/>
</dbReference>
<dbReference type="PANTHER" id="PTHR12563:SF23">
    <property type="entry name" value="BCDNA.GH07066"/>
    <property type="match status" value="1"/>
</dbReference>
<keyword evidence="5" id="KW-0012">Acyltransferase</keyword>
<dbReference type="OrthoDB" id="5962536at2759"/>
<dbReference type="InterPro" id="IPR041728">
    <property type="entry name" value="GPAT/DHAPAT_LPLAT"/>
</dbReference>
<feature type="transmembrane region" description="Helical" evidence="7">
    <location>
        <begin position="265"/>
        <end position="287"/>
    </location>
</feature>
<feature type="compositionally biased region" description="Basic and acidic residues" evidence="6">
    <location>
        <begin position="91"/>
        <end position="102"/>
    </location>
</feature>
<keyword evidence="7" id="KW-0812">Transmembrane</keyword>
<dbReference type="SUPFAM" id="SSF69593">
    <property type="entry name" value="Glycerol-3-phosphate (1)-acyltransferase"/>
    <property type="match status" value="1"/>
</dbReference>
<sequence>MARYLQNRTPAGIHTCFIIVSTINAVVSLKYCAIILLVSLKGIKISKMDLERMEEVYRKWESKANPASQTSQNSPTRTTMMPAVMPSGKKQWNDKIRDDKPERRRRRSGKSSQPPSLDLVPELARFKYTPPAFYETTGGQRPFMGKCCATCNGGSREMLFTSDIPSMGFRNVLKFNKPRRGLIARFFPHIYIAYSEGVNYAYPSAGKLAKEVLASRRVSAAIHKGAISDSEGRAKEEFEYKKALQRHAHRAGKALESMAASLSNVVLRLTGWVLLKVLGMILLCVNVHQGQMEMLKRAAKEGVPLVIMPTHRSHLDYVLMSFILYIYGIQVPFVAAGDNLNIPVFGWIMKKLGGFFIKRKLDKEVGKKDHVYRAVLHTYMEEALRCNQNIEFFIEGGRSRSGKALAPKGGLLSVIVDAYYDGVISDAFLVPASVGYDKILDGNFTNEQLGRPKRRETFVGALRGIWKVFSSKFGQVRVDFAEPFSLKEYLETAQMPSPYTSDLSAHSTNRPHPHPVLKKTVSDHSLYGTDVVVEDQRQLIRGLAEHIVYDAVRVNSIMSTNLVSFLLMTKHRQGVEFGKLVREAEWMKGEITGRGRDVGFSGEMQTVVRHALALLGPDLVTTQPRKLHPDVVSETESNQEGKRKATPSKAAEGGVEKGEAAAEKGEAAAARMVVPNMELPEVFVLSYYSNSVISVFLLESVIANAVIAVANQEMHTLSPGQRNKVTLSKEKVMSKALELCDLLQFEFIFVPPCGCLVTALSDALDKLIVSEIILSEQQDVGKGSGSQDSRWARRVAASTAFSLDDDDEDDYGICTKEEQITVNVCPEQLQKLFFFQSVLGPLIEGYWLTACNLVRLLDRDLPEAEFSSIVSEYAQDRVSKGLAVYAESCAMDTLRNAWRLFQHWKVIDSYQDAEKVKLFHLKEPFRSEPKLDNFIDKIEAFRT</sequence>
<protein>
    <submittedName>
        <fullName evidence="10">Glycerol-3-phosphate acyltransferase 1, mitochondrial-like isoform X1</fullName>
    </submittedName>
</protein>
<evidence type="ECO:0000313" key="10">
    <source>
        <dbReference type="RefSeq" id="XP_022098259.1"/>
    </source>
</evidence>
<dbReference type="GeneID" id="110983363"/>